<keyword evidence="1" id="KW-0732">Signal</keyword>
<dbReference type="InterPro" id="IPR038885">
    <property type="entry name" value="PLB1"/>
</dbReference>
<reference evidence="3" key="1">
    <citation type="submission" date="2025-08" db="UniProtKB">
        <authorList>
            <consortium name="RefSeq"/>
        </authorList>
    </citation>
    <scope>IDENTIFICATION</scope>
    <source>
        <tissue evidence="3">Brain</tissue>
    </source>
</reference>
<organism evidence="2 3">
    <name type="scientific">Lates calcarifer</name>
    <name type="common">Barramundi</name>
    <name type="synonym">Holocentrus calcarifer</name>
    <dbReference type="NCBI Taxonomy" id="8187"/>
    <lineage>
        <taxon>Eukaryota</taxon>
        <taxon>Metazoa</taxon>
        <taxon>Chordata</taxon>
        <taxon>Craniata</taxon>
        <taxon>Vertebrata</taxon>
        <taxon>Euteleostomi</taxon>
        <taxon>Actinopterygii</taxon>
        <taxon>Neopterygii</taxon>
        <taxon>Teleostei</taxon>
        <taxon>Neoteleostei</taxon>
        <taxon>Acanthomorphata</taxon>
        <taxon>Carangaria</taxon>
        <taxon>Carangaria incertae sedis</taxon>
        <taxon>Centropomidae</taxon>
        <taxon>Lates</taxon>
    </lineage>
</organism>
<sequence>MLPQLLLISLLGSTWTTVTGLHCAQTFPSQPPPSTVSSVRPSDVAVLSPIGLHMHSTELSTVVSRLRELMTLFNPALISTLSDETTLNGPQFVQQSSLVEQAKEVNIYLQNNQVIDVDRDWKLVLLFVQVDQLCACKQQQVQSVIQSVVEEVDEALQLLRSQLKRTIVSVALWDGEHNAFQKMCPCMETNREGEVRLLRATLTQSLQESLDELMVKKRWYSDRDDFTVTLQDKPFITDLSSVASGKPLSESEAAQQTDKLMVQMWANLVRPTAISCSLHMLYIHKHIGSLFALRQT</sequence>
<feature type="chain" id="PRO_5042460823" evidence="1">
    <location>
        <begin position="21"/>
        <end position="296"/>
    </location>
</feature>
<dbReference type="Proteomes" id="UP000694890">
    <property type="component" value="Linkage group LG7_1"/>
</dbReference>
<gene>
    <name evidence="3" type="primary">LOC108873475</name>
</gene>
<evidence type="ECO:0000313" key="3">
    <source>
        <dbReference type="RefSeq" id="XP_050927767.1"/>
    </source>
</evidence>
<evidence type="ECO:0000256" key="1">
    <source>
        <dbReference type="SAM" id="SignalP"/>
    </source>
</evidence>
<dbReference type="AlphaFoldDB" id="A0AAJ8B7D6"/>
<dbReference type="GO" id="GO:0006644">
    <property type="term" value="P:phospholipid metabolic process"/>
    <property type="evidence" value="ECO:0007669"/>
    <property type="project" value="TreeGrafter"/>
</dbReference>
<dbReference type="GeneID" id="108873475"/>
<dbReference type="PANTHER" id="PTHR21325">
    <property type="entry name" value="PHOSPHOLIPASE B, PLB1"/>
    <property type="match status" value="1"/>
</dbReference>
<dbReference type="RefSeq" id="XP_050927767.1">
    <property type="nucleotide sequence ID" value="XM_051071810.1"/>
</dbReference>
<protein>
    <submittedName>
        <fullName evidence="3">Phospholipase B1, membrane-associated</fullName>
    </submittedName>
</protein>
<proteinExistence type="predicted"/>
<name>A0AAJ8B7D6_LATCA</name>
<feature type="signal peptide" evidence="1">
    <location>
        <begin position="1"/>
        <end position="20"/>
    </location>
</feature>
<accession>A0AAJ8B7D6</accession>
<dbReference type="GO" id="GO:0004620">
    <property type="term" value="F:phospholipase activity"/>
    <property type="evidence" value="ECO:0007669"/>
    <property type="project" value="InterPro"/>
</dbReference>
<dbReference type="PANTHER" id="PTHR21325:SF31">
    <property type="entry name" value="GH22081P-RELATED"/>
    <property type="match status" value="1"/>
</dbReference>
<dbReference type="KEGG" id="lcf:108873475"/>
<evidence type="ECO:0000313" key="2">
    <source>
        <dbReference type="Proteomes" id="UP000694890"/>
    </source>
</evidence>